<organism evidence="3 4">
    <name type="scientific">Rhizophagus irregularis</name>
    <dbReference type="NCBI Taxonomy" id="588596"/>
    <lineage>
        <taxon>Eukaryota</taxon>
        <taxon>Fungi</taxon>
        <taxon>Fungi incertae sedis</taxon>
        <taxon>Mucoromycota</taxon>
        <taxon>Glomeromycotina</taxon>
        <taxon>Glomeromycetes</taxon>
        <taxon>Glomerales</taxon>
        <taxon>Glomeraceae</taxon>
        <taxon>Rhizophagus</taxon>
    </lineage>
</organism>
<dbReference type="Proteomes" id="UP000234323">
    <property type="component" value="Unassembled WGS sequence"/>
</dbReference>
<reference evidence="3 4" key="1">
    <citation type="submission" date="2015-10" db="EMBL/GenBank/DDBJ databases">
        <title>Genome analyses suggest a sexual origin of heterokaryosis in a supposedly ancient asexual fungus.</title>
        <authorList>
            <person name="Ropars J."/>
            <person name="Sedzielewska K."/>
            <person name="Noel J."/>
            <person name="Charron P."/>
            <person name="Farinelli L."/>
            <person name="Marton T."/>
            <person name="Kruger M."/>
            <person name="Pelin A."/>
            <person name="Brachmann A."/>
            <person name="Corradi N."/>
        </authorList>
    </citation>
    <scope>NUCLEOTIDE SEQUENCE [LARGE SCALE GENOMIC DNA]</scope>
    <source>
        <strain evidence="3 4">A4</strain>
    </source>
</reference>
<dbReference type="GO" id="GO:0003796">
    <property type="term" value="F:lysozyme activity"/>
    <property type="evidence" value="ECO:0007669"/>
    <property type="project" value="InterPro"/>
</dbReference>
<dbReference type="Pfam" id="PF00959">
    <property type="entry name" value="Phage_lysozyme"/>
    <property type="match status" value="1"/>
</dbReference>
<dbReference type="InterPro" id="IPR051018">
    <property type="entry name" value="Bacteriophage_GH24"/>
</dbReference>
<dbReference type="GO" id="GO:0031640">
    <property type="term" value="P:killing of cells of another organism"/>
    <property type="evidence" value="ECO:0007669"/>
    <property type="project" value="UniProtKB-KW"/>
</dbReference>
<dbReference type="InterPro" id="IPR023346">
    <property type="entry name" value="Lysozyme-like_dom_sf"/>
</dbReference>
<dbReference type="SUPFAM" id="SSF53955">
    <property type="entry name" value="Lysozyme-like"/>
    <property type="match status" value="1"/>
</dbReference>
<evidence type="ECO:0000313" key="3">
    <source>
        <dbReference type="EMBL" id="PKY56878.1"/>
    </source>
</evidence>
<dbReference type="InterPro" id="IPR023347">
    <property type="entry name" value="Lysozyme_dom_sf"/>
</dbReference>
<keyword evidence="2" id="KW-0081">Bacteriolytic enzyme</keyword>
<dbReference type="VEuPathDB" id="FungiDB:RhiirFUN_006343"/>
<dbReference type="VEuPathDB" id="FungiDB:FUN_004188"/>
<name>A0A2I1HDC7_9GLOM</name>
<accession>A0A2I1HDC7</accession>
<sequence>MAMGLHKDVDFWFPDTRELGGKEFLRENIIRINNENIYKLKLYLVLQESFFNLGCGTYQKSTLVGSLTLESGDTKGVFLEFGKWVYGGGKKLPGFVRRRNAKRDLFCKSEEGT</sequence>
<evidence type="ECO:0000256" key="2">
    <source>
        <dbReference type="ARBA" id="ARBA00022638"/>
    </source>
</evidence>
<dbReference type="Gene3D" id="1.10.530.40">
    <property type="match status" value="1"/>
</dbReference>
<gene>
    <name evidence="3" type="ORF">RhiirA4_508424</name>
</gene>
<dbReference type="PANTHER" id="PTHR38107:SF4">
    <property type="entry name" value="LYSOZYME"/>
    <property type="match status" value="1"/>
</dbReference>
<evidence type="ECO:0000256" key="1">
    <source>
        <dbReference type="ARBA" id="ARBA00022529"/>
    </source>
</evidence>
<dbReference type="GO" id="GO:0042742">
    <property type="term" value="P:defense response to bacterium"/>
    <property type="evidence" value="ECO:0007669"/>
    <property type="project" value="UniProtKB-KW"/>
</dbReference>
<dbReference type="VEuPathDB" id="FungiDB:RhiirA1_466151"/>
<keyword evidence="1" id="KW-0929">Antimicrobial</keyword>
<dbReference type="GO" id="GO:0016998">
    <property type="term" value="P:cell wall macromolecule catabolic process"/>
    <property type="evidence" value="ECO:0007669"/>
    <property type="project" value="InterPro"/>
</dbReference>
<dbReference type="PANTHER" id="PTHR38107">
    <property type="match status" value="1"/>
</dbReference>
<dbReference type="AlphaFoldDB" id="A0A2I1HDC7"/>
<dbReference type="GO" id="GO:0009253">
    <property type="term" value="P:peptidoglycan catabolic process"/>
    <property type="evidence" value="ECO:0007669"/>
    <property type="project" value="InterPro"/>
</dbReference>
<dbReference type="InterPro" id="IPR002196">
    <property type="entry name" value="Glyco_hydro_24"/>
</dbReference>
<keyword evidence="4" id="KW-1185">Reference proteome</keyword>
<comment type="caution">
    <text evidence="3">The sequence shown here is derived from an EMBL/GenBank/DDBJ whole genome shotgun (WGS) entry which is preliminary data.</text>
</comment>
<dbReference type="EMBL" id="LLXI01002334">
    <property type="protein sequence ID" value="PKY56878.1"/>
    <property type="molecule type" value="Genomic_DNA"/>
</dbReference>
<proteinExistence type="predicted"/>
<evidence type="ECO:0000313" key="4">
    <source>
        <dbReference type="Proteomes" id="UP000234323"/>
    </source>
</evidence>
<protein>
    <submittedName>
        <fullName evidence="3">Uncharacterized protein</fullName>
    </submittedName>
</protein>